<name>A0AAE4BM85_9DEIO</name>
<dbReference type="Proteomes" id="UP001185331">
    <property type="component" value="Unassembled WGS sequence"/>
</dbReference>
<evidence type="ECO:0000313" key="2">
    <source>
        <dbReference type="EMBL" id="MDR6218242.1"/>
    </source>
</evidence>
<dbReference type="EMBL" id="JAVDQK010000004">
    <property type="protein sequence ID" value="MDR6218242.1"/>
    <property type="molecule type" value="Genomic_DNA"/>
</dbReference>
<protein>
    <submittedName>
        <fullName evidence="2">Uncharacterized protein</fullName>
    </submittedName>
</protein>
<dbReference type="AlphaFoldDB" id="A0AAE4BM85"/>
<gene>
    <name evidence="2" type="ORF">J2Y00_001805</name>
</gene>
<accession>A0AAE4BM85</accession>
<organism evidence="2 3">
    <name type="scientific">Deinococcus soli</name>
    <name type="common">ex Cha et al. 2016</name>
    <dbReference type="NCBI Taxonomy" id="1309411"/>
    <lineage>
        <taxon>Bacteria</taxon>
        <taxon>Thermotogati</taxon>
        <taxon>Deinococcota</taxon>
        <taxon>Deinococci</taxon>
        <taxon>Deinococcales</taxon>
        <taxon>Deinococcaceae</taxon>
        <taxon>Deinococcus</taxon>
    </lineage>
</organism>
<evidence type="ECO:0000256" key="1">
    <source>
        <dbReference type="SAM" id="MobiDB-lite"/>
    </source>
</evidence>
<feature type="region of interest" description="Disordered" evidence="1">
    <location>
        <begin position="110"/>
        <end position="158"/>
    </location>
</feature>
<comment type="caution">
    <text evidence="2">The sequence shown here is derived from an EMBL/GenBank/DDBJ whole genome shotgun (WGS) entry which is preliminary data.</text>
</comment>
<reference evidence="2" key="1">
    <citation type="submission" date="2023-07" db="EMBL/GenBank/DDBJ databases">
        <title>Sorghum-associated microbial communities from plants grown in Nebraska, USA.</title>
        <authorList>
            <person name="Schachtman D."/>
        </authorList>
    </citation>
    <scope>NUCLEOTIDE SEQUENCE</scope>
    <source>
        <strain evidence="2">BE330</strain>
    </source>
</reference>
<sequence>MTHVKPQETTYTLTLTETQLQAVAAATELHARLGAGQLDAVETALPRQLLGHEVDTYALRDALDDIKRGVLHLPGGMNLGNTHADAAPLSDVTWDLYQVTRHALWAARHARGEQPPRSNASVPPFLPASPDQPFAPVTRHDPHRPAGEQDGPSGAVTFTGNTFHVGALNAPLKGVALHALRTHLRLWLDTRSADTDAARTPDPRGGVYYPDLPFRPALIHTGALASIELTPHSGDQTLLPPHLLRVIIFDGRSTAEAVLDERAALALLE</sequence>
<evidence type="ECO:0000313" key="3">
    <source>
        <dbReference type="Proteomes" id="UP001185331"/>
    </source>
</evidence>
<feature type="compositionally biased region" description="Basic and acidic residues" evidence="1">
    <location>
        <begin position="138"/>
        <end position="147"/>
    </location>
</feature>
<dbReference type="RefSeq" id="WP_309854531.1">
    <property type="nucleotide sequence ID" value="NZ_JAVDQJ010000005.1"/>
</dbReference>
<proteinExistence type="predicted"/>